<organism evidence="1 2">
    <name type="scientific">Escherichia coli (strain SE11)</name>
    <dbReference type="NCBI Taxonomy" id="409438"/>
    <lineage>
        <taxon>Bacteria</taxon>
        <taxon>Pseudomonadati</taxon>
        <taxon>Pseudomonadota</taxon>
        <taxon>Gammaproteobacteria</taxon>
        <taxon>Enterobacterales</taxon>
        <taxon>Enterobacteriaceae</taxon>
        <taxon>Escherichia</taxon>
    </lineage>
</organism>
<accession>A0A979GDZ9</accession>
<dbReference type="EMBL" id="AP009240">
    <property type="protein sequence ID" value="BAG76465.1"/>
    <property type="molecule type" value="Genomic_DNA"/>
</dbReference>
<dbReference type="Proteomes" id="UP000008199">
    <property type="component" value="Chromosome"/>
</dbReference>
<evidence type="ECO:0000313" key="2">
    <source>
        <dbReference type="Proteomes" id="UP000008199"/>
    </source>
</evidence>
<dbReference type="KEGG" id="ecy:ECSE_0941"/>
<protein>
    <submittedName>
        <fullName evidence="1">Uncharacterized protein</fullName>
    </submittedName>
</protein>
<sequence>MRAFFSHFICLYGSERVRKGFTAPRRFLSCLYGSELKYYTFSPLLIKQNHPILLQHPFLSLPSRSTNYQQLTIIIKKRV</sequence>
<name>A0A979GDZ9_ECOSE</name>
<reference evidence="1 2" key="1">
    <citation type="journal article" date="2008" name="DNA Res.">
        <title>Complete genome sequence and comparative analysis of the wild-type commensal Escherichia coli strain SE11 isolated from a healthy adult.</title>
        <authorList>
            <person name="Oshima K."/>
            <person name="Toh H."/>
            <person name="Ogura Y."/>
            <person name="Sasamoto H."/>
            <person name="Morita H."/>
            <person name="Park S.-H."/>
            <person name="Ooka T."/>
            <person name="Iyoda S."/>
            <person name="Taylor T.D."/>
            <person name="Hayashi T."/>
            <person name="Itoh K."/>
            <person name="Hattori M."/>
        </authorList>
    </citation>
    <scope>NUCLEOTIDE SEQUENCE [LARGE SCALE GENOMIC DNA]</scope>
    <source>
        <strain evidence="1 2">SE11</strain>
    </source>
</reference>
<gene>
    <name evidence="1" type="ordered locus">ECSE_0941</name>
</gene>
<dbReference type="AlphaFoldDB" id="A0A979GDZ9"/>
<evidence type="ECO:0000313" key="1">
    <source>
        <dbReference type="EMBL" id="BAG76465.1"/>
    </source>
</evidence>
<proteinExistence type="predicted"/>